<feature type="transmembrane region" description="Helical" evidence="6">
    <location>
        <begin position="7"/>
        <end position="26"/>
    </location>
</feature>
<evidence type="ECO:0000256" key="5">
    <source>
        <dbReference type="ARBA" id="ARBA00023136"/>
    </source>
</evidence>
<sequence length="318" mass="34762">MRSGFDNLKWFIIVVVIILSTIQHRVMSLNSVSSVCELSVTDNYKVYNYSLATPIPNFPHGALSEDGFYKVAANETVIWFQVGSISEVEGRVLASCVSAFEYQRDKDCGGPSHCGMDCSALMENNIGVGGGEIETRDVSFGEYQKVPTSYHVCTAIGHASSIDIKIIENMADANNPHLGVIVKMSNTGPKFNCSLSVSVFCDSNGAQGPHSLEKSGTCEYATVMRHPSGCAKIVHYHGKGWGWFGTVITIVFCLFGAYLLAGTVYRYFILGVRGIDIFPNLDFWSSIPQRTQSSVASLVQKFRGPSEGHRSSYSPVNF</sequence>
<keyword evidence="5 6" id="KW-0472">Membrane</keyword>
<evidence type="ECO:0000256" key="2">
    <source>
        <dbReference type="ARBA" id="ARBA00022692"/>
    </source>
</evidence>
<gene>
    <name evidence="7" type="ORF">FSB_LOCUS30050</name>
</gene>
<feature type="transmembrane region" description="Helical" evidence="6">
    <location>
        <begin position="240"/>
        <end position="261"/>
    </location>
</feature>
<name>A0A2N9GRS2_FAGSY</name>
<dbReference type="GO" id="GO:0000139">
    <property type="term" value="C:Golgi membrane"/>
    <property type="evidence" value="ECO:0007669"/>
    <property type="project" value="UniProtKB-SubCell"/>
</dbReference>
<evidence type="ECO:0000256" key="1">
    <source>
        <dbReference type="ARBA" id="ARBA00004167"/>
    </source>
</evidence>
<proteinExistence type="predicted"/>
<dbReference type="PANTHER" id="PTHR15071:SF0">
    <property type="entry name" value="MANNOSE 6-PHOSPHATE RECEPTOR-LIKE PROTEIN 1"/>
    <property type="match status" value="1"/>
</dbReference>
<organism evidence="7">
    <name type="scientific">Fagus sylvatica</name>
    <name type="common">Beechnut</name>
    <dbReference type="NCBI Taxonomy" id="28930"/>
    <lineage>
        <taxon>Eukaryota</taxon>
        <taxon>Viridiplantae</taxon>
        <taxon>Streptophyta</taxon>
        <taxon>Embryophyta</taxon>
        <taxon>Tracheophyta</taxon>
        <taxon>Spermatophyta</taxon>
        <taxon>Magnoliopsida</taxon>
        <taxon>eudicotyledons</taxon>
        <taxon>Gunneridae</taxon>
        <taxon>Pentapetalae</taxon>
        <taxon>rosids</taxon>
        <taxon>fabids</taxon>
        <taxon>Fagales</taxon>
        <taxon>Fagaceae</taxon>
        <taxon>Fagus</taxon>
    </lineage>
</organism>
<dbReference type="InterPro" id="IPR018939">
    <property type="entry name" value="Autophagy-rel_prot_27"/>
</dbReference>
<protein>
    <recommendedName>
        <fullName evidence="8">Autophagy-related protein 27</fullName>
    </recommendedName>
</protein>
<reference evidence="7" key="1">
    <citation type="submission" date="2018-02" db="EMBL/GenBank/DDBJ databases">
        <authorList>
            <person name="Cohen D.B."/>
            <person name="Kent A.D."/>
        </authorList>
    </citation>
    <scope>NUCLEOTIDE SEQUENCE</scope>
</reference>
<keyword evidence="4 6" id="KW-1133">Transmembrane helix</keyword>
<keyword evidence="2 6" id="KW-0812">Transmembrane</keyword>
<evidence type="ECO:0000256" key="3">
    <source>
        <dbReference type="ARBA" id="ARBA00022729"/>
    </source>
</evidence>
<evidence type="ECO:0000256" key="6">
    <source>
        <dbReference type="SAM" id="Phobius"/>
    </source>
</evidence>
<evidence type="ECO:0000256" key="4">
    <source>
        <dbReference type="ARBA" id="ARBA00022989"/>
    </source>
</evidence>
<evidence type="ECO:0008006" key="8">
    <source>
        <dbReference type="Google" id="ProtNLM"/>
    </source>
</evidence>
<accession>A0A2N9GRS2</accession>
<dbReference type="AlphaFoldDB" id="A0A2N9GRS2"/>
<dbReference type="Pfam" id="PF09451">
    <property type="entry name" value="ATG27"/>
    <property type="match status" value="1"/>
</dbReference>
<keyword evidence="3" id="KW-0732">Signal</keyword>
<comment type="subcellular location">
    <subcellularLocation>
        <location evidence="1">Membrane</location>
        <topology evidence="1">Single-pass membrane protein</topology>
    </subcellularLocation>
</comment>
<dbReference type="EMBL" id="OIVN01002269">
    <property type="protein sequence ID" value="SPD02168.1"/>
    <property type="molecule type" value="Genomic_DNA"/>
</dbReference>
<evidence type="ECO:0000313" key="7">
    <source>
        <dbReference type="EMBL" id="SPD02168.1"/>
    </source>
</evidence>
<dbReference type="PANTHER" id="PTHR15071">
    <property type="entry name" value="MANNOSE-6-PHOSPHATE RECEPTOR FAMILY MEMBER"/>
    <property type="match status" value="1"/>
</dbReference>